<feature type="transmembrane region" description="Helical" evidence="1">
    <location>
        <begin position="132"/>
        <end position="150"/>
    </location>
</feature>
<reference evidence="2 3" key="1">
    <citation type="submission" date="2020-04" db="EMBL/GenBank/DDBJ databases">
        <title>Advantages and limits of metagenomic assembly and binning of a giant virus.</title>
        <authorList>
            <person name="Schulz F."/>
            <person name="Andreani J."/>
            <person name="Francis R."/>
            <person name="Boudjemaa H."/>
            <person name="Bou Khalil J.Y."/>
            <person name="Lee J."/>
            <person name="La Scola B."/>
            <person name="Woyke T."/>
        </authorList>
    </citation>
    <scope>NUCLEOTIDE SEQUENCE [LARGE SCALE GENOMIC DNA]</scope>
    <source>
        <strain evidence="2 3">FV1/VV64</strain>
    </source>
</reference>
<dbReference type="Proteomes" id="UP001162001">
    <property type="component" value="Segment"/>
</dbReference>
<proteinExistence type="predicted"/>
<sequence>MENTNNNRLLCEQQNAQVIEWDKVPDFAEKKGQFETSLTHLGGLEGNSDEDVVYGAEYMETDIKTPYYERMVTTTVDIPWIAQDMEATYMNRTKPLNEKEPDLNFNIKLIPKNKYDEVYDIEGFGKSDTQNLFFKILSALFIIFIIYLLVKELK</sequence>
<name>A0A7D3UV30_9VIRU</name>
<keyword evidence="3" id="KW-1185">Reference proteome</keyword>
<evidence type="ECO:0000313" key="2">
    <source>
        <dbReference type="EMBL" id="QKF93614.1"/>
    </source>
</evidence>
<protein>
    <submittedName>
        <fullName evidence="2">Uncharacterized protein</fullName>
    </submittedName>
</protein>
<evidence type="ECO:0000256" key="1">
    <source>
        <dbReference type="SAM" id="Phobius"/>
    </source>
</evidence>
<dbReference type="EMBL" id="MT418680">
    <property type="protein sequence ID" value="QKF93614.1"/>
    <property type="molecule type" value="Genomic_DNA"/>
</dbReference>
<accession>A0A7D3UV30</accession>
<keyword evidence="1" id="KW-0472">Membrane</keyword>
<organism evidence="2 3">
    <name type="scientific">Fadolivirus FV1/VV64</name>
    <dbReference type="NCBI Taxonomy" id="3070911"/>
    <lineage>
        <taxon>Viruses</taxon>
        <taxon>Varidnaviria</taxon>
        <taxon>Bamfordvirae</taxon>
        <taxon>Nucleocytoviricota</taxon>
        <taxon>Megaviricetes</taxon>
        <taxon>Imitervirales</taxon>
        <taxon>Mimiviridae</taxon>
        <taxon>Klosneuvirinae</taxon>
        <taxon>Fadolivirus</taxon>
        <taxon>Fadolivirus algeromassiliense</taxon>
    </lineage>
</organism>
<gene>
    <name evidence="2" type="ORF">Fadolivirus_1_156</name>
</gene>
<keyword evidence="1" id="KW-0812">Transmembrane</keyword>
<evidence type="ECO:0000313" key="3">
    <source>
        <dbReference type="Proteomes" id="UP001162001"/>
    </source>
</evidence>
<keyword evidence="1" id="KW-1133">Transmembrane helix</keyword>